<gene>
    <name evidence="2" type="ORF">CY0110_30830</name>
</gene>
<reference evidence="2 3" key="1">
    <citation type="submission" date="2007-03" db="EMBL/GenBank/DDBJ databases">
        <authorList>
            <person name="Stal L."/>
            <person name="Ferriera S."/>
            <person name="Johnson J."/>
            <person name="Kravitz S."/>
            <person name="Beeson K."/>
            <person name="Sutton G."/>
            <person name="Rogers Y.-H."/>
            <person name="Friedman R."/>
            <person name="Frazier M."/>
            <person name="Venter J.C."/>
        </authorList>
    </citation>
    <scope>NUCLEOTIDE SEQUENCE [LARGE SCALE GENOMIC DNA]</scope>
    <source>
        <strain evidence="2 3">CCY0110</strain>
    </source>
</reference>
<dbReference type="Gene3D" id="3.90.1580.10">
    <property type="entry name" value="paralog of FGE (formylglycine-generating enzyme)"/>
    <property type="match status" value="1"/>
</dbReference>
<organism evidence="2 3">
    <name type="scientific">Crocosphaera chwakensis CCY0110</name>
    <dbReference type="NCBI Taxonomy" id="391612"/>
    <lineage>
        <taxon>Bacteria</taxon>
        <taxon>Bacillati</taxon>
        <taxon>Cyanobacteriota</taxon>
        <taxon>Cyanophyceae</taxon>
        <taxon>Oscillatoriophycideae</taxon>
        <taxon>Chroococcales</taxon>
        <taxon>Aphanothecaceae</taxon>
        <taxon>Crocosphaera</taxon>
        <taxon>Crocosphaera chwakensis</taxon>
    </lineage>
</organism>
<dbReference type="GO" id="GO:0120147">
    <property type="term" value="F:formylglycine-generating oxidase activity"/>
    <property type="evidence" value="ECO:0007669"/>
    <property type="project" value="TreeGrafter"/>
</dbReference>
<evidence type="ECO:0000313" key="3">
    <source>
        <dbReference type="Proteomes" id="UP000003781"/>
    </source>
</evidence>
<proteinExistence type="predicted"/>
<dbReference type="RefSeq" id="WP_008277536.1">
    <property type="nucleotide sequence ID" value="NZ_AAXW01000046.1"/>
</dbReference>
<dbReference type="EMBL" id="AAXW01000046">
    <property type="protein sequence ID" value="EAZ89365.1"/>
    <property type="molecule type" value="Genomic_DNA"/>
</dbReference>
<dbReference type="PANTHER" id="PTHR23150:SF19">
    <property type="entry name" value="FORMYLGLYCINE-GENERATING ENZYME"/>
    <property type="match status" value="1"/>
</dbReference>
<dbReference type="PANTHER" id="PTHR23150">
    <property type="entry name" value="SULFATASE MODIFYING FACTOR 1, 2"/>
    <property type="match status" value="1"/>
</dbReference>
<name>A3IVX9_9CHRO</name>
<dbReference type="AlphaFoldDB" id="A3IVX9"/>
<dbReference type="eggNOG" id="COG1262">
    <property type="taxonomic scope" value="Bacteria"/>
</dbReference>
<accession>A3IVX9</accession>
<dbReference type="SUPFAM" id="SSF56436">
    <property type="entry name" value="C-type lectin-like"/>
    <property type="match status" value="1"/>
</dbReference>
<dbReference type="OrthoDB" id="9768004at2"/>
<feature type="domain" description="Sulfatase-modifying factor enzyme-like" evidence="1">
    <location>
        <begin position="30"/>
        <end position="302"/>
    </location>
</feature>
<evidence type="ECO:0000313" key="2">
    <source>
        <dbReference type="EMBL" id="EAZ89365.1"/>
    </source>
</evidence>
<protein>
    <recommendedName>
        <fullName evidence="1">Sulfatase-modifying factor enzyme-like domain-containing protein</fullName>
    </recommendedName>
</protein>
<comment type="caution">
    <text evidence="2">The sequence shown here is derived from an EMBL/GenBank/DDBJ whole genome shotgun (WGS) entry which is preliminary data.</text>
</comment>
<evidence type="ECO:0000259" key="1">
    <source>
        <dbReference type="Pfam" id="PF03781"/>
    </source>
</evidence>
<dbReference type="InterPro" id="IPR051043">
    <property type="entry name" value="Sulfatase_Mod_Factor_Kinase"/>
</dbReference>
<keyword evidence="3" id="KW-1185">Reference proteome</keyword>
<dbReference type="Proteomes" id="UP000003781">
    <property type="component" value="Unassembled WGS sequence"/>
</dbReference>
<dbReference type="Pfam" id="PF03781">
    <property type="entry name" value="FGE-sulfatase"/>
    <property type="match status" value="1"/>
</dbReference>
<sequence>MATTLETIHTTKTVYHFTEDLGVPLTLPLQMIQIPRGTFIMGASTREEGSSKDEQPEHQVTLNSFFMARYPVTQEQWKAIAEQEELRVSIELEPDPSDFKDDYQEGEQQITRWKRPVENVSWQEAMEYCARLSKLTGKTYSLPSEAQWEYACRAGTVTPFHFGETITTELANYDGIGDEEEGWKGNYGQGPKGIYRQQTTPVDYFNAPNAFGLSDMHGNVWEWCLDPWHPNYEDAPSNGQVWDQGKEDLYDNIQKNLDVLLEENRTRVFRGGSWFGYPRYCRSAFRYNNDRDVRLYNFGFRVMCDAERT</sequence>
<dbReference type="InterPro" id="IPR042095">
    <property type="entry name" value="SUMF_sf"/>
</dbReference>
<dbReference type="InterPro" id="IPR005532">
    <property type="entry name" value="SUMF_dom"/>
</dbReference>
<dbReference type="InterPro" id="IPR016187">
    <property type="entry name" value="CTDL_fold"/>
</dbReference>